<dbReference type="PANTHER" id="PTHR43316:SF3">
    <property type="entry name" value="HALOACID DEHALOGENASE, TYPE II (AFU_ORTHOLOGUE AFUA_2G07750)-RELATED"/>
    <property type="match status" value="1"/>
</dbReference>
<organism evidence="4 5">
    <name type="scientific">Zoogloea ramigera</name>
    <dbReference type="NCBI Taxonomy" id="350"/>
    <lineage>
        <taxon>Bacteria</taxon>
        <taxon>Pseudomonadati</taxon>
        <taxon>Pseudomonadota</taxon>
        <taxon>Betaproteobacteria</taxon>
        <taxon>Rhodocyclales</taxon>
        <taxon>Zoogloeaceae</taxon>
        <taxon>Zoogloea</taxon>
    </lineage>
</organism>
<dbReference type="EC" id="3.8.1.2" evidence="3"/>
<evidence type="ECO:0000313" key="5">
    <source>
        <dbReference type="Proteomes" id="UP000318422"/>
    </source>
</evidence>
<dbReference type="InterPro" id="IPR006328">
    <property type="entry name" value="2-HAD"/>
</dbReference>
<dbReference type="RefSeq" id="WP_141349478.1">
    <property type="nucleotide sequence ID" value="NZ_BJNV01000009.1"/>
</dbReference>
<dbReference type="SFLD" id="SFLDG01135">
    <property type="entry name" value="C1.5.6:_HAD__Beta-PGM__Phospha"/>
    <property type="match status" value="1"/>
</dbReference>
<proteinExistence type="inferred from homology"/>
<dbReference type="SFLD" id="SFLDG01129">
    <property type="entry name" value="C1.5:_HAD__Beta-PGM__Phosphata"/>
    <property type="match status" value="1"/>
</dbReference>
<keyword evidence="5" id="KW-1185">Reference proteome</keyword>
<accession>A0A4Y4CS84</accession>
<dbReference type="SUPFAM" id="SSF56784">
    <property type="entry name" value="HAD-like"/>
    <property type="match status" value="1"/>
</dbReference>
<dbReference type="SFLD" id="SFLDS00003">
    <property type="entry name" value="Haloacid_Dehalogenase"/>
    <property type="match status" value="1"/>
</dbReference>
<dbReference type="AlphaFoldDB" id="A0A4Y4CS84"/>
<dbReference type="InterPro" id="IPR023214">
    <property type="entry name" value="HAD_sf"/>
</dbReference>
<sequence length="230" mass="25028">MAQQARIQAVAFDAFGTLFDVYSVGLLAEQLFPGKGATLAELWRQKQIEYSFIRSLSGRYKPFWDITRDGLDFAAARLGLALDGAQRTQLMNQYACLSPFPENLAALRRLKDAGLPTAILSNGTPEMLQVAIKSAGMQGLFDHVLSVDAVRKYKTHPDAYALAPAAFGLAPERILFVTSNGWDAAGASWYGFTTFWINRSGQPLEALDVAPTATGRTMDDVVAYLIGGRG</sequence>
<dbReference type="SFLD" id="SFLDF00045">
    <property type="entry name" value="2-haloacid_dehalogenase"/>
    <property type="match status" value="1"/>
</dbReference>
<dbReference type="Gene3D" id="3.40.50.1000">
    <property type="entry name" value="HAD superfamily/HAD-like"/>
    <property type="match status" value="1"/>
</dbReference>
<reference evidence="4 5" key="1">
    <citation type="submission" date="2019-06" db="EMBL/GenBank/DDBJ databases">
        <title>Whole genome shotgun sequence of Zoogloea ramigera NBRC 15342.</title>
        <authorList>
            <person name="Hosoyama A."/>
            <person name="Uohara A."/>
            <person name="Ohji S."/>
            <person name="Ichikawa N."/>
        </authorList>
    </citation>
    <scope>NUCLEOTIDE SEQUENCE [LARGE SCALE GENOMIC DNA]</scope>
    <source>
        <strain evidence="4 5">NBRC 15342</strain>
    </source>
</reference>
<comment type="similarity">
    <text evidence="1 3">Belongs to the HAD-like hydrolase superfamily. S-2-haloalkanoic acid dehalogenase family.</text>
</comment>
<gene>
    <name evidence="4" type="primary">dheII</name>
    <name evidence="4" type="ORF">ZRA01_07620</name>
</gene>
<evidence type="ECO:0000256" key="2">
    <source>
        <dbReference type="ARBA" id="ARBA00022801"/>
    </source>
</evidence>
<dbReference type="NCBIfam" id="TIGR01493">
    <property type="entry name" value="HAD-SF-IA-v2"/>
    <property type="match status" value="1"/>
</dbReference>
<evidence type="ECO:0000313" key="4">
    <source>
        <dbReference type="EMBL" id="GEC94689.1"/>
    </source>
</evidence>
<evidence type="ECO:0000256" key="1">
    <source>
        <dbReference type="ARBA" id="ARBA00008106"/>
    </source>
</evidence>
<keyword evidence="2 3" id="KW-0378">Hydrolase</keyword>
<dbReference type="InterPro" id="IPR023198">
    <property type="entry name" value="PGP-like_dom2"/>
</dbReference>
<comment type="function">
    <text evidence="3">Catalyzes the hydrolytic dehalogenation of small (S)-2-haloalkanoic acids to yield the corresponding (R)-2-hydroxyalkanoic acids.</text>
</comment>
<dbReference type="InterPro" id="IPR006439">
    <property type="entry name" value="HAD-SF_hydro_IA"/>
</dbReference>
<dbReference type="CDD" id="cd02588">
    <property type="entry name" value="HAD_L2-DEX"/>
    <property type="match status" value="1"/>
</dbReference>
<comment type="catalytic activity">
    <reaction evidence="3">
        <text>an (S)-2-haloacid + H2O = a (2R)-2-hydroxycarboxylate + a halide anion + H(+)</text>
        <dbReference type="Rhea" id="RHEA:11192"/>
        <dbReference type="ChEBI" id="CHEBI:15377"/>
        <dbReference type="ChEBI" id="CHEBI:15378"/>
        <dbReference type="ChEBI" id="CHEBI:16042"/>
        <dbReference type="ChEBI" id="CHEBI:58314"/>
        <dbReference type="ChEBI" id="CHEBI:137405"/>
        <dbReference type="EC" id="3.8.1.2"/>
    </reaction>
</comment>
<comment type="caution">
    <text evidence="4">The sequence shown here is derived from an EMBL/GenBank/DDBJ whole genome shotgun (WGS) entry which is preliminary data.</text>
</comment>
<name>A0A4Y4CS84_ZOORA</name>
<dbReference type="Pfam" id="PF00702">
    <property type="entry name" value="Hydrolase"/>
    <property type="match status" value="1"/>
</dbReference>
<dbReference type="GO" id="GO:0018784">
    <property type="term" value="F:(S)-2-haloacid dehalogenase activity"/>
    <property type="evidence" value="ECO:0007669"/>
    <property type="project" value="UniProtKB-UniRule"/>
</dbReference>
<dbReference type="NCBIfam" id="TIGR01428">
    <property type="entry name" value="HAD_type_II"/>
    <property type="match status" value="1"/>
</dbReference>
<dbReference type="InterPro" id="IPR036412">
    <property type="entry name" value="HAD-like_sf"/>
</dbReference>
<dbReference type="InterPro" id="IPR051540">
    <property type="entry name" value="S-2-haloacid_dehalogenase"/>
</dbReference>
<dbReference type="EMBL" id="BJNV01000009">
    <property type="protein sequence ID" value="GEC94689.1"/>
    <property type="molecule type" value="Genomic_DNA"/>
</dbReference>
<dbReference type="PRINTS" id="PR00413">
    <property type="entry name" value="HADHALOGNASE"/>
</dbReference>
<dbReference type="Gene3D" id="1.10.150.240">
    <property type="entry name" value="Putative phosphatase, domain 2"/>
    <property type="match status" value="1"/>
</dbReference>
<dbReference type="Proteomes" id="UP000318422">
    <property type="component" value="Unassembled WGS sequence"/>
</dbReference>
<dbReference type="OrthoDB" id="264363at2"/>
<evidence type="ECO:0000256" key="3">
    <source>
        <dbReference type="RuleBase" id="RU368077"/>
    </source>
</evidence>
<protein>
    <recommendedName>
        <fullName evidence="3">(S)-2-haloacid dehalogenase</fullName>
        <ecNumber evidence="3">3.8.1.2</ecNumber>
    </recommendedName>
    <alternativeName>
        <fullName evidence="3">2-haloalkanoic acid dehalogenase</fullName>
    </alternativeName>
    <alternativeName>
        <fullName evidence="3">Halocarboxylic acid halidohydrolase</fullName>
    </alternativeName>
    <alternativeName>
        <fullName evidence="3">L-2-haloacid dehalogenase</fullName>
    </alternativeName>
</protein>
<dbReference type="PANTHER" id="PTHR43316">
    <property type="entry name" value="HYDROLASE, HALOACID DELAHOGENASE-RELATED"/>
    <property type="match status" value="1"/>
</dbReference>